<accession>A0A158P7W5</accession>
<dbReference type="Gene3D" id="1.10.510.10">
    <property type="entry name" value="Transferase(Phosphotransferase) domain 1"/>
    <property type="match status" value="1"/>
</dbReference>
<feature type="domain" description="Protein kinase" evidence="6">
    <location>
        <begin position="106"/>
        <end position="446"/>
    </location>
</feature>
<keyword evidence="5" id="KW-0418">Kinase</keyword>
<evidence type="ECO:0000259" key="6">
    <source>
        <dbReference type="PROSITE" id="PS50011"/>
    </source>
</evidence>
<evidence type="ECO:0000256" key="5">
    <source>
        <dbReference type="RuleBase" id="RU000304"/>
    </source>
</evidence>
<organism evidence="7 8">
    <name type="scientific">Angiostrongylus cantonensis</name>
    <name type="common">Rat lungworm</name>
    <dbReference type="NCBI Taxonomy" id="6313"/>
    <lineage>
        <taxon>Eukaryota</taxon>
        <taxon>Metazoa</taxon>
        <taxon>Ecdysozoa</taxon>
        <taxon>Nematoda</taxon>
        <taxon>Chromadorea</taxon>
        <taxon>Rhabditida</taxon>
        <taxon>Rhabditina</taxon>
        <taxon>Rhabditomorpha</taxon>
        <taxon>Strongyloidea</taxon>
        <taxon>Metastrongylidae</taxon>
        <taxon>Angiostrongylus</taxon>
    </lineage>
</organism>
<dbReference type="Proteomes" id="UP000035642">
    <property type="component" value="Unassembled WGS sequence"/>
</dbReference>
<dbReference type="PROSITE" id="PS00107">
    <property type="entry name" value="PROTEIN_KINASE_ATP"/>
    <property type="match status" value="1"/>
</dbReference>
<dbReference type="InterPro" id="IPR011009">
    <property type="entry name" value="Kinase-like_dom_sf"/>
</dbReference>
<dbReference type="InterPro" id="IPR008271">
    <property type="entry name" value="Ser/Thr_kinase_AS"/>
</dbReference>
<keyword evidence="2 4" id="KW-0547">Nucleotide-binding</keyword>
<evidence type="ECO:0000256" key="1">
    <source>
        <dbReference type="ARBA" id="ARBA00012513"/>
    </source>
</evidence>
<evidence type="ECO:0000313" key="8">
    <source>
        <dbReference type="WBParaSite" id="ACAC_0000324601-mRNA-1"/>
    </source>
</evidence>
<evidence type="ECO:0000256" key="3">
    <source>
        <dbReference type="ARBA" id="ARBA00022840"/>
    </source>
</evidence>
<dbReference type="WBParaSite" id="ACAC_0000324601-mRNA-1">
    <property type="protein sequence ID" value="ACAC_0000324601-mRNA-1"/>
    <property type="gene ID" value="ACAC_0000324601"/>
</dbReference>
<dbReference type="SMART" id="SM00220">
    <property type="entry name" value="S_TKc"/>
    <property type="match status" value="1"/>
</dbReference>
<dbReference type="GO" id="GO:0004674">
    <property type="term" value="F:protein serine/threonine kinase activity"/>
    <property type="evidence" value="ECO:0007669"/>
    <property type="project" value="UniProtKB-KW"/>
</dbReference>
<dbReference type="PROSITE" id="PS50011">
    <property type="entry name" value="PROTEIN_KINASE_DOM"/>
    <property type="match status" value="1"/>
</dbReference>
<dbReference type="GO" id="GO:0005524">
    <property type="term" value="F:ATP binding"/>
    <property type="evidence" value="ECO:0007669"/>
    <property type="project" value="UniProtKB-UniRule"/>
</dbReference>
<proteinExistence type="inferred from homology"/>
<keyword evidence="5" id="KW-0808">Transferase</keyword>
<keyword evidence="7" id="KW-1185">Reference proteome</keyword>
<dbReference type="STRING" id="6313.A0A158P7W5"/>
<feature type="binding site" evidence="4">
    <location>
        <position position="135"/>
    </location>
    <ligand>
        <name>ATP</name>
        <dbReference type="ChEBI" id="CHEBI:30616"/>
    </ligand>
</feature>
<dbReference type="Pfam" id="PF00069">
    <property type="entry name" value="Pkinase"/>
    <property type="match status" value="1"/>
</dbReference>
<dbReference type="PROSITE" id="PS00108">
    <property type="entry name" value="PROTEIN_KINASE_ST"/>
    <property type="match status" value="1"/>
</dbReference>
<dbReference type="InterPro" id="IPR050235">
    <property type="entry name" value="CK1_Ser-Thr_kinase"/>
</dbReference>
<dbReference type="InterPro" id="IPR000719">
    <property type="entry name" value="Prot_kinase_dom"/>
</dbReference>
<name>A0A158P7W5_ANGCA</name>
<sequence length="446" mass="51338">MLGVSRFAQVRDGIRSSDPRQQSKIKDAALYAEQSKISVTLVNEDTQILFDQLPRGIDYEEAADDGKTGGCYRAETAMTDEKATEKPTQDMPETNKDAIRSKTATYEVLEILGKGAFGSVFRVNRLEDNKQLAMKCESCKAEKQILKHEAKVFKCMSKLNSPHFISLEDRGKVSGRFMFLILRLVGKNLWDLRHENPDRKFSMSTSIRAAEQTVAGIRDLHTCGYIHRDIKPTNFVIGREQDGDLHTIFIIDFGLSRRYRTIDKDLRYQREKVAFRGTTRYASVSALEMKEQSRKDDIESWWYMVLEWMIGKLPWRHYKNFKIIKSCERDEVRQRKRELREPGNLMTLLMDTPQTYMANILLYIDTLEYASIPDYNHIAAQLSASMKFSVALHINGMLSFWAFKELIRNFFEIGVFGLLVVILLMHKSLGSSAVDLLAHTVNNKAE</sequence>
<evidence type="ECO:0000256" key="4">
    <source>
        <dbReference type="PROSITE-ProRule" id="PRU10141"/>
    </source>
</evidence>
<dbReference type="InterPro" id="IPR017441">
    <property type="entry name" value="Protein_kinase_ATP_BS"/>
</dbReference>
<keyword evidence="3 4" id="KW-0067">ATP-binding</keyword>
<dbReference type="PANTHER" id="PTHR11909">
    <property type="entry name" value="CASEIN KINASE-RELATED"/>
    <property type="match status" value="1"/>
</dbReference>
<reference evidence="7" key="1">
    <citation type="submission" date="2012-09" db="EMBL/GenBank/DDBJ databases">
        <authorList>
            <person name="Martin A.A."/>
        </authorList>
    </citation>
    <scope>NUCLEOTIDE SEQUENCE</scope>
</reference>
<dbReference type="AlphaFoldDB" id="A0A158P7W5"/>
<comment type="similarity">
    <text evidence="5">Belongs to the protein kinase superfamily.</text>
</comment>
<protein>
    <recommendedName>
        <fullName evidence="1">non-specific serine/threonine protein kinase</fullName>
        <ecNumber evidence="1">2.7.11.1</ecNumber>
    </recommendedName>
</protein>
<reference evidence="8" key="2">
    <citation type="submission" date="2016-04" db="UniProtKB">
        <authorList>
            <consortium name="WormBaseParasite"/>
        </authorList>
    </citation>
    <scope>IDENTIFICATION</scope>
</reference>
<dbReference type="SUPFAM" id="SSF56112">
    <property type="entry name" value="Protein kinase-like (PK-like)"/>
    <property type="match status" value="1"/>
</dbReference>
<dbReference type="EC" id="2.7.11.1" evidence="1"/>
<evidence type="ECO:0000256" key="2">
    <source>
        <dbReference type="ARBA" id="ARBA00022741"/>
    </source>
</evidence>
<keyword evidence="5" id="KW-0723">Serine/threonine-protein kinase</keyword>
<evidence type="ECO:0000313" key="7">
    <source>
        <dbReference type="Proteomes" id="UP000035642"/>
    </source>
</evidence>